<protein>
    <submittedName>
        <fullName evidence="1">Uncharacterized protein</fullName>
    </submittedName>
</protein>
<sequence length="254" mass="29160">MENNGLLRNNYIDIALNRKNFESKPKYEEFRKELNEILELTDRNIETVTCSVELPIPMITLFVSGAFATYFLKKVFDRTVGKPIDKCLDYCGITEENSMKYFERLLSGFKYIKNNFAEYSGNNNPINPKITLHGNPEINIYVKNSDFLENLFLNKNNLETVYVTAKHFKDDYFVDRLELILEKNGNLNIVFAGAGNLGRIHDEDGILMYYFNGGGEDSELLALKSKLEKIPDEKGNLRDCLGGNDKYSTILTLK</sequence>
<evidence type="ECO:0000313" key="1">
    <source>
        <dbReference type="EMBL" id="MBA2840925.1"/>
    </source>
</evidence>
<dbReference type="EMBL" id="JACDUI010000002">
    <property type="protein sequence ID" value="MBA2840925.1"/>
    <property type="molecule type" value="Genomic_DNA"/>
</dbReference>
<evidence type="ECO:0000313" key="2">
    <source>
        <dbReference type="Proteomes" id="UP000563838"/>
    </source>
</evidence>
<dbReference type="Proteomes" id="UP000563838">
    <property type="component" value="Unassembled WGS sequence"/>
</dbReference>
<proteinExistence type="predicted"/>
<comment type="caution">
    <text evidence="1">The sequence shown here is derived from an EMBL/GenBank/DDBJ whole genome shotgun (WGS) entry which is preliminary data.</text>
</comment>
<accession>A0A7J9NJ26</accession>
<dbReference type="AlphaFoldDB" id="A0A7J9NJ26"/>
<reference evidence="1 2" key="1">
    <citation type="submission" date="2020-07" db="EMBL/GenBank/DDBJ databases">
        <title>Genomic Encyclopedia of Type Strains, Phase IV (KMG-V): Genome sequencing to study the core and pangenomes of soil and plant-associated prokaryotes.</title>
        <authorList>
            <person name="Whitman W."/>
        </authorList>
    </citation>
    <scope>NUCLEOTIDE SEQUENCE [LARGE SCALE GENOMIC DNA]</scope>
    <source>
        <strain evidence="1 2">A4</strain>
    </source>
</reference>
<dbReference type="RefSeq" id="WP_181488762.1">
    <property type="nucleotide sequence ID" value="NZ_JACDUI010000002.1"/>
</dbReference>
<gene>
    <name evidence="1" type="ORF">HNP87_001457</name>
</gene>
<name>A0A7J9NJ26_METMI</name>
<organism evidence="1 2">
    <name type="scientific">Methanococcus maripaludis</name>
    <name type="common">Methanococcus deltae</name>
    <dbReference type="NCBI Taxonomy" id="39152"/>
    <lineage>
        <taxon>Archaea</taxon>
        <taxon>Methanobacteriati</taxon>
        <taxon>Methanobacteriota</taxon>
        <taxon>Methanomada group</taxon>
        <taxon>Methanococci</taxon>
        <taxon>Methanococcales</taxon>
        <taxon>Methanococcaceae</taxon>
        <taxon>Methanococcus</taxon>
    </lineage>
</organism>